<evidence type="ECO:0000313" key="1">
    <source>
        <dbReference type="EMBL" id="KAI0083377.1"/>
    </source>
</evidence>
<name>A0ACB8TN16_9APHY</name>
<accession>A0ACB8TN16</accession>
<reference evidence="1" key="1">
    <citation type="journal article" date="2021" name="Environ. Microbiol.">
        <title>Gene family expansions and transcriptome signatures uncover fungal adaptations to wood decay.</title>
        <authorList>
            <person name="Hage H."/>
            <person name="Miyauchi S."/>
            <person name="Viragh M."/>
            <person name="Drula E."/>
            <person name="Min B."/>
            <person name="Chaduli D."/>
            <person name="Navarro D."/>
            <person name="Favel A."/>
            <person name="Norest M."/>
            <person name="Lesage-Meessen L."/>
            <person name="Balint B."/>
            <person name="Merenyi Z."/>
            <person name="de Eugenio L."/>
            <person name="Morin E."/>
            <person name="Martinez A.T."/>
            <person name="Baldrian P."/>
            <person name="Stursova M."/>
            <person name="Martinez M.J."/>
            <person name="Novotny C."/>
            <person name="Magnuson J.K."/>
            <person name="Spatafora J.W."/>
            <person name="Maurice S."/>
            <person name="Pangilinan J."/>
            <person name="Andreopoulos W."/>
            <person name="LaButti K."/>
            <person name="Hundley H."/>
            <person name="Na H."/>
            <person name="Kuo A."/>
            <person name="Barry K."/>
            <person name="Lipzen A."/>
            <person name="Henrissat B."/>
            <person name="Riley R."/>
            <person name="Ahrendt S."/>
            <person name="Nagy L.G."/>
            <person name="Grigoriev I.V."/>
            <person name="Martin F."/>
            <person name="Rosso M.N."/>
        </authorList>
    </citation>
    <scope>NUCLEOTIDE SEQUENCE</scope>
    <source>
        <strain evidence="1">CBS 384.51</strain>
    </source>
</reference>
<gene>
    <name evidence="1" type="ORF">BDY19DRAFT_1051862</name>
</gene>
<protein>
    <submittedName>
        <fullName evidence="1">Uncharacterized protein</fullName>
    </submittedName>
</protein>
<keyword evidence="2" id="KW-1185">Reference proteome</keyword>
<dbReference type="EMBL" id="MU274970">
    <property type="protein sequence ID" value="KAI0083377.1"/>
    <property type="molecule type" value="Genomic_DNA"/>
</dbReference>
<organism evidence="1 2">
    <name type="scientific">Irpex rosettiformis</name>
    <dbReference type="NCBI Taxonomy" id="378272"/>
    <lineage>
        <taxon>Eukaryota</taxon>
        <taxon>Fungi</taxon>
        <taxon>Dikarya</taxon>
        <taxon>Basidiomycota</taxon>
        <taxon>Agaricomycotina</taxon>
        <taxon>Agaricomycetes</taxon>
        <taxon>Polyporales</taxon>
        <taxon>Irpicaceae</taxon>
        <taxon>Irpex</taxon>
    </lineage>
</organism>
<dbReference type="Proteomes" id="UP001055072">
    <property type="component" value="Unassembled WGS sequence"/>
</dbReference>
<comment type="caution">
    <text evidence="1">The sequence shown here is derived from an EMBL/GenBank/DDBJ whole genome shotgun (WGS) entry which is preliminary data.</text>
</comment>
<evidence type="ECO:0000313" key="2">
    <source>
        <dbReference type="Proteomes" id="UP001055072"/>
    </source>
</evidence>
<proteinExistence type="predicted"/>
<sequence>MTLGTNSPKSKNTTSNQKTSSWSKVPSKHPTGPSPRFTTRANIQSVYRVSNYAVRGGETPDSTTPPHLKPQCVFLSRYMMRRRSNSGSWKKRGLGGLTLKSVFDRDSKVGRTSPCDRVRTEDDGGIDQSVGEKCGPRRKAKKESGDEKVWDPLHVLLNYILKNSKCEVAIGSDDDVAKLLELGYEISQDQFKKQLRIFKPHIEVSKKGVGYLVHGTNNNIPSAPNRDIVRKTERTTSTSFPPSQGFNSGDRGIYSEATYLDTLCTSGYHFVKWGWKRMQQTKPLSRLSKCKTTDGDVGGGALVGKI</sequence>